<evidence type="ECO:0000256" key="14">
    <source>
        <dbReference type="SAM" id="Phobius"/>
    </source>
</evidence>
<evidence type="ECO:0000256" key="4">
    <source>
        <dbReference type="ARBA" id="ARBA00006565"/>
    </source>
</evidence>
<keyword evidence="7" id="KW-0967">Endosome</keyword>
<organism evidence="16 17">
    <name type="scientific">Leptobrachium leishanense</name>
    <name type="common">Leishan spiny toad</name>
    <dbReference type="NCBI Taxonomy" id="445787"/>
    <lineage>
        <taxon>Eukaryota</taxon>
        <taxon>Metazoa</taxon>
        <taxon>Chordata</taxon>
        <taxon>Craniata</taxon>
        <taxon>Vertebrata</taxon>
        <taxon>Euteleostomi</taxon>
        <taxon>Amphibia</taxon>
        <taxon>Batrachia</taxon>
        <taxon>Anura</taxon>
        <taxon>Pelobatoidea</taxon>
        <taxon>Megophryidae</taxon>
        <taxon>Leptobrachium</taxon>
    </lineage>
</organism>
<evidence type="ECO:0000256" key="10">
    <source>
        <dbReference type="ARBA" id="ARBA00023136"/>
    </source>
</evidence>
<evidence type="ECO:0000256" key="6">
    <source>
        <dbReference type="ARBA" id="ARBA00022692"/>
    </source>
</evidence>
<keyword evidence="5" id="KW-1003">Cell membrane</keyword>
<name>A0A8C5MTB1_9ANUR</name>
<keyword evidence="10 14" id="KW-0472">Membrane</keyword>
<dbReference type="Proteomes" id="UP000694569">
    <property type="component" value="Unplaced"/>
</dbReference>
<protein>
    <submittedName>
        <fullName evidence="16">Transmembrane protein 150B</fullName>
    </submittedName>
</protein>
<comment type="similarity">
    <text evidence="4">Belongs to the DRAM/TMEM150 family.</text>
</comment>
<dbReference type="GO" id="GO:0000421">
    <property type="term" value="C:autophagosome membrane"/>
    <property type="evidence" value="ECO:0007669"/>
    <property type="project" value="UniProtKB-SubCell"/>
</dbReference>
<reference evidence="16" key="2">
    <citation type="submission" date="2025-09" db="UniProtKB">
        <authorList>
            <consortium name="Ensembl"/>
        </authorList>
    </citation>
    <scope>IDENTIFICATION</scope>
</reference>
<dbReference type="InterPro" id="IPR019402">
    <property type="entry name" value="CWH43_N"/>
</dbReference>
<dbReference type="PANTHER" id="PTHR21324">
    <property type="entry name" value="FASTING-INDUCIBLE INTEGRAL MEMBRANE PROTEIN TM6P1-RELATED"/>
    <property type="match status" value="1"/>
</dbReference>
<evidence type="ECO:0000256" key="3">
    <source>
        <dbReference type="ARBA" id="ARBA00004651"/>
    </source>
</evidence>
<accession>A0A8C5MTB1</accession>
<dbReference type="Ensembl" id="ENSLLET00000018610.1">
    <property type="protein sequence ID" value="ENSLLEP00000017908.1"/>
    <property type="gene ID" value="ENSLLEG00000011417.1"/>
</dbReference>
<dbReference type="AlphaFoldDB" id="A0A8C5MTB1"/>
<reference evidence="16" key="1">
    <citation type="submission" date="2025-08" db="UniProtKB">
        <authorList>
            <consortium name="Ensembl"/>
        </authorList>
    </citation>
    <scope>IDENTIFICATION</scope>
</reference>
<comment type="subcellular location">
    <subcellularLocation>
        <location evidence="3">Cell membrane</location>
        <topology evidence="3">Multi-pass membrane protein</topology>
    </subcellularLocation>
    <subcellularLocation>
        <location evidence="2">Cytoplasmic vesicle</location>
        <location evidence="2">Autophagosome membrane</location>
        <topology evidence="2">Multi-pass membrane protein</topology>
    </subcellularLocation>
    <subcellularLocation>
        <location evidence="1">Endosome membrane</location>
        <topology evidence="1">Multi-pass membrane protein</topology>
    </subcellularLocation>
</comment>
<feature type="transmembrane region" description="Helical" evidence="14">
    <location>
        <begin position="85"/>
        <end position="104"/>
    </location>
</feature>
<evidence type="ECO:0000256" key="1">
    <source>
        <dbReference type="ARBA" id="ARBA00004337"/>
    </source>
</evidence>
<feature type="transmembrane region" description="Helical" evidence="14">
    <location>
        <begin position="53"/>
        <end position="73"/>
    </location>
</feature>
<evidence type="ECO:0000256" key="11">
    <source>
        <dbReference type="ARBA" id="ARBA00023180"/>
    </source>
</evidence>
<feature type="transmembrane region" description="Helical" evidence="14">
    <location>
        <begin position="143"/>
        <end position="172"/>
    </location>
</feature>
<evidence type="ECO:0000256" key="2">
    <source>
        <dbReference type="ARBA" id="ARBA00004542"/>
    </source>
</evidence>
<dbReference type="GO" id="GO:0005886">
    <property type="term" value="C:plasma membrane"/>
    <property type="evidence" value="ECO:0007669"/>
    <property type="project" value="UniProtKB-SubCell"/>
</dbReference>
<evidence type="ECO:0000256" key="12">
    <source>
        <dbReference type="ARBA" id="ARBA00023329"/>
    </source>
</evidence>
<dbReference type="GO" id="GO:0010008">
    <property type="term" value="C:endosome membrane"/>
    <property type="evidence" value="ECO:0007669"/>
    <property type="project" value="UniProtKB-SubCell"/>
</dbReference>
<evidence type="ECO:0000256" key="5">
    <source>
        <dbReference type="ARBA" id="ARBA00022475"/>
    </source>
</evidence>
<dbReference type="PANTHER" id="PTHR21324:SF3">
    <property type="entry name" value="MODULATOR OF MACROAUTOPHAGY TMEM150B"/>
    <property type="match status" value="1"/>
</dbReference>
<feature type="domain" description="CWH43-like N-terminal" evidence="15">
    <location>
        <begin position="4"/>
        <end position="203"/>
    </location>
</feature>
<keyword evidence="6 14" id="KW-0812">Transmembrane</keyword>
<comment type="function">
    <text evidence="13">Modulator of macroautophagy that causes accumulation of autophagosomes under basal conditions and enhances autophagic flux. Represses cell death and promotes long-term clonogenic survival of cells grown in the absence of glucose in a macroautophagy-independent manner. May have some role in extracellular matrix engulfment or growth factor receptor recycling, both of which can modulate cell survival.</text>
</comment>
<dbReference type="InterPro" id="IPR050911">
    <property type="entry name" value="DRAM/TMEM150_Autophagy_Mod"/>
</dbReference>
<keyword evidence="17" id="KW-1185">Reference proteome</keyword>
<feature type="transmembrane region" description="Helical" evidence="14">
    <location>
        <begin position="184"/>
        <end position="204"/>
    </location>
</feature>
<evidence type="ECO:0000256" key="8">
    <source>
        <dbReference type="ARBA" id="ARBA00022989"/>
    </source>
</evidence>
<keyword evidence="12" id="KW-0968">Cytoplasmic vesicle</keyword>
<keyword evidence="11" id="KW-0325">Glycoprotein</keyword>
<sequence>MWAWALLPISLAILGIAGVWIVYAIAVSNGSVDITLEFPFISVCGSYPPQSCIFAQILNVGAVFAIWICIMRYQQIRDCGHSSHLNTASLAMGIITAIGTSIVGNFQQSFVISVHLVGAFLAFVVGNIYFWTQSILTYQLKPLFHGCMIGAIRFAFCIISTAMIVMMIVFFAVGRRSESAICEWIAAMILFLLFGSFANEFYYINGMVFHVMKTKTAIPSEMDISTITLNF</sequence>
<dbReference type="OrthoDB" id="191706at2759"/>
<gene>
    <name evidence="16" type="primary">TMEM150B</name>
</gene>
<dbReference type="GO" id="GO:0006914">
    <property type="term" value="P:autophagy"/>
    <property type="evidence" value="ECO:0007669"/>
    <property type="project" value="UniProtKB-KW"/>
</dbReference>
<keyword evidence="8 14" id="KW-1133">Transmembrane helix</keyword>
<feature type="transmembrane region" description="Helical" evidence="14">
    <location>
        <begin position="110"/>
        <end position="131"/>
    </location>
</feature>
<dbReference type="Pfam" id="PF10277">
    <property type="entry name" value="Frag1"/>
    <property type="match status" value="1"/>
</dbReference>
<evidence type="ECO:0000313" key="16">
    <source>
        <dbReference type="Ensembl" id="ENSLLEP00000017908.1"/>
    </source>
</evidence>
<evidence type="ECO:0000256" key="13">
    <source>
        <dbReference type="ARBA" id="ARBA00045144"/>
    </source>
</evidence>
<evidence type="ECO:0000313" key="17">
    <source>
        <dbReference type="Proteomes" id="UP000694569"/>
    </source>
</evidence>
<dbReference type="GeneTree" id="ENSGT01030000234578"/>
<proteinExistence type="inferred from homology"/>
<keyword evidence="9" id="KW-0072">Autophagy</keyword>
<evidence type="ECO:0000256" key="9">
    <source>
        <dbReference type="ARBA" id="ARBA00023006"/>
    </source>
</evidence>
<evidence type="ECO:0000256" key="7">
    <source>
        <dbReference type="ARBA" id="ARBA00022753"/>
    </source>
</evidence>
<evidence type="ECO:0000259" key="15">
    <source>
        <dbReference type="Pfam" id="PF10277"/>
    </source>
</evidence>